<gene>
    <name evidence="2" type="ORF">SteCoe_37948</name>
</gene>
<name>A0A1R2AM30_9CILI</name>
<reference evidence="2 3" key="1">
    <citation type="submission" date="2016-11" db="EMBL/GenBank/DDBJ databases">
        <title>The macronuclear genome of Stentor coeruleus: a giant cell with tiny introns.</title>
        <authorList>
            <person name="Slabodnick M."/>
            <person name="Ruby J.G."/>
            <person name="Reiff S.B."/>
            <person name="Swart E.C."/>
            <person name="Gosai S."/>
            <person name="Prabakaran S."/>
            <person name="Witkowska E."/>
            <person name="Larue G.E."/>
            <person name="Fisher S."/>
            <person name="Freeman R.M."/>
            <person name="Gunawardena J."/>
            <person name="Chu W."/>
            <person name="Stover N.A."/>
            <person name="Gregory B.D."/>
            <person name="Nowacki M."/>
            <person name="Derisi J."/>
            <person name="Roy S.W."/>
            <person name="Marshall W.F."/>
            <person name="Sood P."/>
        </authorList>
    </citation>
    <scope>NUCLEOTIDE SEQUENCE [LARGE SCALE GENOMIC DNA]</scope>
    <source>
        <strain evidence="2">WM001</strain>
    </source>
</reference>
<evidence type="ECO:0000313" key="3">
    <source>
        <dbReference type="Proteomes" id="UP000187209"/>
    </source>
</evidence>
<protein>
    <submittedName>
        <fullName evidence="2">Uncharacterized protein</fullName>
    </submittedName>
</protein>
<keyword evidence="3" id="KW-1185">Reference proteome</keyword>
<comment type="caution">
    <text evidence="2">The sequence shown here is derived from an EMBL/GenBank/DDBJ whole genome shotgun (WGS) entry which is preliminary data.</text>
</comment>
<dbReference type="Proteomes" id="UP000187209">
    <property type="component" value="Unassembled WGS sequence"/>
</dbReference>
<organism evidence="2 3">
    <name type="scientific">Stentor coeruleus</name>
    <dbReference type="NCBI Taxonomy" id="5963"/>
    <lineage>
        <taxon>Eukaryota</taxon>
        <taxon>Sar</taxon>
        <taxon>Alveolata</taxon>
        <taxon>Ciliophora</taxon>
        <taxon>Postciliodesmatophora</taxon>
        <taxon>Heterotrichea</taxon>
        <taxon>Heterotrichida</taxon>
        <taxon>Stentoridae</taxon>
        <taxon>Stentor</taxon>
    </lineage>
</organism>
<dbReference type="EMBL" id="MPUH01002045">
    <property type="protein sequence ID" value="OMJ65588.1"/>
    <property type="molecule type" value="Genomic_DNA"/>
</dbReference>
<accession>A0A1R2AM30</accession>
<feature type="region of interest" description="Disordered" evidence="1">
    <location>
        <begin position="165"/>
        <end position="189"/>
    </location>
</feature>
<evidence type="ECO:0000313" key="2">
    <source>
        <dbReference type="EMBL" id="OMJ65588.1"/>
    </source>
</evidence>
<proteinExistence type="predicted"/>
<sequence length="189" mass="22086">MGNSISEDSNYRRATQIDISSYTYSYNNLGTQINLIGYQDEDIDFLRLHSTILSENFEYFSQRRNRLQFLSQGNECNICIEESFPCSMIQNSILSNEEFLFENHLKNYSSYEKPKDKIYEFNAVCFDEHAYCNDNDDKIQGFNKDVEMGQSDHDKIESCANYSENENLTDEGCRKSKKSMKANESEFNT</sequence>
<dbReference type="AlphaFoldDB" id="A0A1R2AM30"/>
<evidence type="ECO:0000256" key="1">
    <source>
        <dbReference type="SAM" id="MobiDB-lite"/>
    </source>
</evidence>